<dbReference type="OrthoDB" id="3181223at2"/>
<feature type="transmembrane region" description="Helical" evidence="5">
    <location>
        <begin position="325"/>
        <end position="344"/>
    </location>
</feature>
<dbReference type="InterPro" id="IPR002293">
    <property type="entry name" value="AA/rel_permease1"/>
</dbReference>
<feature type="transmembrane region" description="Helical" evidence="5">
    <location>
        <begin position="50"/>
        <end position="68"/>
    </location>
</feature>
<evidence type="ECO:0000256" key="4">
    <source>
        <dbReference type="ARBA" id="ARBA00023136"/>
    </source>
</evidence>
<dbReference type="GO" id="GO:0016020">
    <property type="term" value="C:membrane"/>
    <property type="evidence" value="ECO:0007669"/>
    <property type="project" value="UniProtKB-SubCell"/>
</dbReference>
<keyword evidence="4 5" id="KW-0472">Membrane</keyword>
<name>A0A1U7HW13_9CHRO</name>
<keyword evidence="2 5" id="KW-0812">Transmembrane</keyword>
<evidence type="ECO:0000313" key="7">
    <source>
        <dbReference type="Proteomes" id="UP000185984"/>
    </source>
</evidence>
<dbReference type="GO" id="GO:0015179">
    <property type="term" value="F:L-amino acid transmembrane transporter activity"/>
    <property type="evidence" value="ECO:0007669"/>
    <property type="project" value="TreeGrafter"/>
</dbReference>
<feature type="transmembrane region" description="Helical" evidence="5">
    <location>
        <begin position="12"/>
        <end position="30"/>
    </location>
</feature>
<dbReference type="PANTHER" id="PTHR11785">
    <property type="entry name" value="AMINO ACID TRANSPORTER"/>
    <property type="match status" value="1"/>
</dbReference>
<feature type="transmembrane region" description="Helical" evidence="5">
    <location>
        <begin position="228"/>
        <end position="256"/>
    </location>
</feature>
<organism evidence="6 7">
    <name type="scientific">Chroogloeocystis siderophila 5.2 s.c.1</name>
    <dbReference type="NCBI Taxonomy" id="247279"/>
    <lineage>
        <taxon>Bacteria</taxon>
        <taxon>Bacillati</taxon>
        <taxon>Cyanobacteriota</taxon>
        <taxon>Cyanophyceae</taxon>
        <taxon>Oscillatoriophycideae</taxon>
        <taxon>Chroococcales</taxon>
        <taxon>Chroococcaceae</taxon>
        <taxon>Chroogloeocystis</taxon>
    </lineage>
</organism>
<comment type="caution">
    <text evidence="6">The sequence shown here is derived from an EMBL/GenBank/DDBJ whole genome shotgun (WGS) entry which is preliminary data.</text>
</comment>
<sequence length="444" mass="47692">MGTVNTIKPTLLVWDAVALIVGVVIGAGIFETPSLVAGNASNSTMALLTWLLGGGVSIVGALCYAELATTYPHPGGNYYYLQRAFGNSIAFLFAWARLAVIQTGSIVLLAFVFGDYASQLWRLGTYSASIYAAVAIALLTGLNILGVRLGKWTQNWLAAAQVLGLLLLIFFGLALATPAATTTAPATTSSGNFGLAMVFVLLTYGGWNEAAFISAELHNVQKNMLRSLLWSIGMITTIYLLVNIAFLRGLGLAGMAESEALAAQLMRQAVGEPGAIFISLLVVVTTLCSTNATIFTGARTNYALGRDFSLFRFLGQWKTQGSTPAAALLVQGVIAILLVLLGTITRNGFETMVDYTAPVFWFFFLLTGVSLFVLRRRDREIIRPFRVPLYPFVPLLFCVFCAYMLQSSLAYTGVGALVGVAVLLAGVPLLVITRMMRDSSIRRE</sequence>
<evidence type="ECO:0000256" key="5">
    <source>
        <dbReference type="SAM" id="Phobius"/>
    </source>
</evidence>
<feature type="transmembrane region" description="Helical" evidence="5">
    <location>
        <begin position="189"/>
        <end position="207"/>
    </location>
</feature>
<dbReference type="PIRSF" id="PIRSF006060">
    <property type="entry name" value="AA_transporter"/>
    <property type="match status" value="1"/>
</dbReference>
<dbReference type="RefSeq" id="WP_073548852.1">
    <property type="nucleotide sequence ID" value="NZ_CAWMVK010000039.1"/>
</dbReference>
<feature type="transmembrane region" description="Helical" evidence="5">
    <location>
        <begin position="411"/>
        <end position="433"/>
    </location>
</feature>
<dbReference type="PANTHER" id="PTHR11785:SF512">
    <property type="entry name" value="SOBREMESA, ISOFORM B"/>
    <property type="match status" value="1"/>
</dbReference>
<dbReference type="Proteomes" id="UP000185984">
    <property type="component" value="Unassembled WGS sequence"/>
</dbReference>
<keyword evidence="7" id="KW-1185">Reference proteome</keyword>
<dbReference type="EMBL" id="MRCC01000005">
    <property type="protein sequence ID" value="OKH27769.1"/>
    <property type="molecule type" value="Genomic_DNA"/>
</dbReference>
<keyword evidence="3 5" id="KW-1133">Transmembrane helix</keyword>
<feature type="transmembrane region" description="Helical" evidence="5">
    <location>
        <begin position="276"/>
        <end position="304"/>
    </location>
</feature>
<protein>
    <submittedName>
        <fullName evidence="6">Amino acid permease</fullName>
    </submittedName>
</protein>
<feature type="transmembrane region" description="Helical" evidence="5">
    <location>
        <begin position="387"/>
        <end position="405"/>
    </location>
</feature>
<dbReference type="Gene3D" id="1.20.1740.10">
    <property type="entry name" value="Amino acid/polyamine transporter I"/>
    <property type="match status" value="1"/>
</dbReference>
<evidence type="ECO:0000256" key="2">
    <source>
        <dbReference type="ARBA" id="ARBA00022692"/>
    </source>
</evidence>
<accession>A0A1U7HW13</accession>
<proteinExistence type="predicted"/>
<dbReference type="Pfam" id="PF13520">
    <property type="entry name" value="AA_permease_2"/>
    <property type="match status" value="1"/>
</dbReference>
<dbReference type="InterPro" id="IPR050598">
    <property type="entry name" value="AminoAcid_Transporter"/>
</dbReference>
<gene>
    <name evidence="6" type="ORF">NIES1031_07595</name>
</gene>
<feature type="transmembrane region" description="Helical" evidence="5">
    <location>
        <begin position="125"/>
        <end position="145"/>
    </location>
</feature>
<evidence type="ECO:0000256" key="1">
    <source>
        <dbReference type="ARBA" id="ARBA00004141"/>
    </source>
</evidence>
<dbReference type="STRING" id="247279.NIES1031_07595"/>
<comment type="subcellular location">
    <subcellularLocation>
        <location evidence="1">Membrane</location>
        <topology evidence="1">Multi-pass membrane protein</topology>
    </subcellularLocation>
</comment>
<evidence type="ECO:0000313" key="6">
    <source>
        <dbReference type="EMBL" id="OKH27769.1"/>
    </source>
</evidence>
<feature type="transmembrane region" description="Helical" evidence="5">
    <location>
        <begin position="356"/>
        <end position="375"/>
    </location>
</feature>
<feature type="transmembrane region" description="Helical" evidence="5">
    <location>
        <begin position="89"/>
        <end position="113"/>
    </location>
</feature>
<reference evidence="6 7" key="1">
    <citation type="submission" date="2016-11" db="EMBL/GenBank/DDBJ databases">
        <title>Draft Genome Sequences of Nine Cyanobacterial Strains from Diverse Habitats.</title>
        <authorList>
            <person name="Zhu T."/>
            <person name="Hou S."/>
            <person name="Lu X."/>
            <person name="Hess W.R."/>
        </authorList>
    </citation>
    <scope>NUCLEOTIDE SEQUENCE [LARGE SCALE GENOMIC DNA]</scope>
    <source>
        <strain evidence="6 7">5.2 s.c.1</strain>
    </source>
</reference>
<dbReference type="AlphaFoldDB" id="A0A1U7HW13"/>
<feature type="transmembrane region" description="Helical" evidence="5">
    <location>
        <begin position="157"/>
        <end position="177"/>
    </location>
</feature>
<evidence type="ECO:0000256" key="3">
    <source>
        <dbReference type="ARBA" id="ARBA00022989"/>
    </source>
</evidence>